<dbReference type="EMBL" id="QFGA01000001">
    <property type="protein sequence ID" value="TEB07091.1"/>
    <property type="molecule type" value="Genomic_DNA"/>
</dbReference>
<dbReference type="Proteomes" id="UP000298324">
    <property type="component" value="Unassembled WGS sequence"/>
</dbReference>
<keyword evidence="2" id="KW-1185">Reference proteome</keyword>
<accession>A0A4Y7RE95</accession>
<proteinExistence type="predicted"/>
<evidence type="ECO:0008006" key="3">
    <source>
        <dbReference type="Google" id="ProtNLM"/>
    </source>
</evidence>
<dbReference type="Gene3D" id="1.10.10.1150">
    <property type="entry name" value="Coenzyme PQQ synthesis protein D (PqqD)"/>
    <property type="match status" value="1"/>
</dbReference>
<comment type="caution">
    <text evidence="1">The sequence shown here is derived from an EMBL/GenBank/DDBJ whole genome shotgun (WGS) entry which is preliminary data.</text>
</comment>
<reference evidence="1 2" key="1">
    <citation type="journal article" date="2018" name="Environ. Microbiol.">
        <title>Novel energy conservation strategies and behaviour of Pelotomaculum schinkii driving syntrophic propionate catabolism.</title>
        <authorList>
            <person name="Hidalgo-Ahumada C.A.P."/>
            <person name="Nobu M.K."/>
            <person name="Narihiro T."/>
            <person name="Tamaki H."/>
            <person name="Liu W.T."/>
            <person name="Kamagata Y."/>
            <person name="Stams A.J.M."/>
            <person name="Imachi H."/>
            <person name="Sousa D.Z."/>
        </authorList>
    </citation>
    <scope>NUCLEOTIDE SEQUENCE [LARGE SCALE GENOMIC DNA]</scope>
    <source>
        <strain evidence="1 2">HH</strain>
    </source>
</reference>
<organism evidence="1 2">
    <name type="scientific">Pelotomaculum schinkii</name>
    <dbReference type="NCBI Taxonomy" id="78350"/>
    <lineage>
        <taxon>Bacteria</taxon>
        <taxon>Bacillati</taxon>
        <taxon>Bacillota</taxon>
        <taxon>Clostridia</taxon>
        <taxon>Eubacteriales</taxon>
        <taxon>Desulfotomaculaceae</taxon>
        <taxon>Pelotomaculum</taxon>
    </lineage>
</organism>
<evidence type="ECO:0000313" key="1">
    <source>
        <dbReference type="EMBL" id="TEB07091.1"/>
    </source>
</evidence>
<evidence type="ECO:0000313" key="2">
    <source>
        <dbReference type="Proteomes" id="UP000298324"/>
    </source>
</evidence>
<dbReference type="InterPro" id="IPR008792">
    <property type="entry name" value="PQQD"/>
</dbReference>
<dbReference type="RefSeq" id="WP_190239080.1">
    <property type="nucleotide sequence ID" value="NZ_QFGA01000001.1"/>
</dbReference>
<name>A0A4Y7RE95_9FIRM</name>
<dbReference type="Pfam" id="PF05402">
    <property type="entry name" value="PqqD"/>
    <property type="match status" value="1"/>
</dbReference>
<protein>
    <recommendedName>
        <fullName evidence="3">Coenzyme PQQ synthesis protein D</fullName>
    </recommendedName>
</protein>
<dbReference type="AlphaFoldDB" id="A0A4Y7RE95"/>
<sequence>MKIKDGYLLREVAGNHVVVPTGKAALDFSGVITLNGAGTFLWKLLETDKTEQELLSGLLEEYEIDEAAAKADLSEFLAKLKAAALFE</sequence>
<dbReference type="InterPro" id="IPR041881">
    <property type="entry name" value="PqqD_sf"/>
</dbReference>
<gene>
    <name evidence="1" type="ORF">Psch_00633</name>
</gene>